<reference evidence="1 2" key="1">
    <citation type="submission" date="2015-12" db="EMBL/GenBank/DDBJ databases">
        <title>Draft genome sequence of Streptomyces silvensis ATCC 53525, a producer of novel hormone antagonists.</title>
        <authorList>
            <person name="Johnston C.W."/>
            <person name="Li Y."/>
            <person name="Magarvey N.A."/>
        </authorList>
    </citation>
    <scope>NUCLEOTIDE SEQUENCE [LARGE SCALE GENOMIC DNA]</scope>
    <source>
        <strain evidence="1 2">ATCC 53525</strain>
    </source>
</reference>
<protein>
    <submittedName>
        <fullName evidence="1">Uncharacterized protein</fullName>
    </submittedName>
</protein>
<organism evidence="1 2">
    <name type="scientific">Streptomyces silvensis</name>
    <dbReference type="NCBI Taxonomy" id="1765722"/>
    <lineage>
        <taxon>Bacteria</taxon>
        <taxon>Bacillati</taxon>
        <taxon>Actinomycetota</taxon>
        <taxon>Actinomycetes</taxon>
        <taxon>Kitasatosporales</taxon>
        <taxon>Streptomycetaceae</taxon>
        <taxon>Streptomyces</taxon>
    </lineage>
</organism>
<dbReference type="Proteomes" id="UP000054804">
    <property type="component" value="Unassembled WGS sequence"/>
</dbReference>
<gene>
    <name evidence="1" type="ORF">AT728_29715</name>
</gene>
<dbReference type="EMBL" id="LOCL01000045">
    <property type="protein sequence ID" value="KUF15338.1"/>
    <property type="molecule type" value="Genomic_DNA"/>
</dbReference>
<dbReference type="AlphaFoldDB" id="A0A0W7WXP9"/>
<dbReference type="STRING" id="1765722.AT728_29715"/>
<dbReference type="CDD" id="cd00093">
    <property type="entry name" value="HTH_XRE"/>
    <property type="match status" value="1"/>
</dbReference>
<sequence>MGAVTTAFTRIDRATRRKMERTARDLRLRGIREGLTTAQIVDRILKGVPAAQPLQAHRWAHGWERAEVSTRIDLLYEADGLAPPGISDAELCRWEHGARRPSDERIDYLCRVYATRPDLLGFGRDYSGAMTGHLEGAGLVDLFPQTNTASKADLITRVRNARHHVTMFGLTRNFYAVDEVLELFEAKGRDVPVRIYAMDPYCDSRRDRYRIEPAEAAMEDPDRYVREILRPLAQAAKRTRHLEIYLYDFPCSFAMESIDDTIRVMLYGHGKRGTDGPIFSFTSDTEYHQYFDDQLRWLDRMATAADVPEPWLSKGIKVWPYTTY</sequence>
<comment type="caution">
    <text evidence="1">The sequence shown here is derived from an EMBL/GenBank/DDBJ whole genome shotgun (WGS) entry which is preliminary data.</text>
</comment>
<evidence type="ECO:0000313" key="2">
    <source>
        <dbReference type="Proteomes" id="UP000054804"/>
    </source>
</evidence>
<evidence type="ECO:0000313" key="1">
    <source>
        <dbReference type="EMBL" id="KUF15338.1"/>
    </source>
</evidence>
<accession>A0A0W7WXP9</accession>
<keyword evidence="2" id="KW-1185">Reference proteome</keyword>
<name>A0A0W7WXP9_9ACTN</name>
<proteinExistence type="predicted"/>
<dbReference type="InterPro" id="IPR001387">
    <property type="entry name" value="Cro/C1-type_HTH"/>
</dbReference>